<evidence type="ECO:0000256" key="1">
    <source>
        <dbReference type="SAM" id="MobiDB-lite"/>
    </source>
</evidence>
<sequence>MPWVAACFDLLAAPLLGYCLAIRKLALQAGILQERRSDLVEKQTSNTGAISNTEAATMVPNAEERQGKVRA</sequence>
<feature type="compositionally biased region" description="Polar residues" evidence="1">
    <location>
        <begin position="42"/>
        <end position="55"/>
    </location>
</feature>
<name>A0A0J7KLW2_LASNI</name>
<proteinExistence type="predicted"/>
<dbReference type="STRING" id="67767.A0A0J7KLW2"/>
<keyword evidence="2" id="KW-0418">Kinase</keyword>
<dbReference type="OrthoDB" id="267323at2759"/>
<accession>A0A0J7KLW2</accession>
<dbReference type="PaxDb" id="67767-A0A0J7KLW2"/>
<organism evidence="2 3">
    <name type="scientific">Lasius niger</name>
    <name type="common">Black garden ant</name>
    <dbReference type="NCBI Taxonomy" id="67767"/>
    <lineage>
        <taxon>Eukaryota</taxon>
        <taxon>Metazoa</taxon>
        <taxon>Ecdysozoa</taxon>
        <taxon>Arthropoda</taxon>
        <taxon>Hexapoda</taxon>
        <taxon>Insecta</taxon>
        <taxon>Pterygota</taxon>
        <taxon>Neoptera</taxon>
        <taxon>Endopterygota</taxon>
        <taxon>Hymenoptera</taxon>
        <taxon>Apocrita</taxon>
        <taxon>Aculeata</taxon>
        <taxon>Formicoidea</taxon>
        <taxon>Formicidae</taxon>
        <taxon>Formicinae</taxon>
        <taxon>Lasius</taxon>
        <taxon>Lasius</taxon>
    </lineage>
</organism>
<dbReference type="AlphaFoldDB" id="A0A0J7KLW2"/>
<protein>
    <submittedName>
        <fullName evidence="2">6-phosphofructo-2-kinase</fullName>
    </submittedName>
</protein>
<feature type="compositionally biased region" description="Basic and acidic residues" evidence="1">
    <location>
        <begin position="62"/>
        <end position="71"/>
    </location>
</feature>
<evidence type="ECO:0000313" key="3">
    <source>
        <dbReference type="Proteomes" id="UP000036403"/>
    </source>
</evidence>
<dbReference type="GO" id="GO:0016301">
    <property type="term" value="F:kinase activity"/>
    <property type="evidence" value="ECO:0007669"/>
    <property type="project" value="UniProtKB-KW"/>
</dbReference>
<gene>
    <name evidence="2" type="ORF">RF55_8933</name>
</gene>
<keyword evidence="2" id="KW-0808">Transferase</keyword>
<feature type="region of interest" description="Disordered" evidence="1">
    <location>
        <begin position="42"/>
        <end position="71"/>
    </location>
</feature>
<dbReference type="EMBL" id="LBMM01005759">
    <property type="protein sequence ID" value="KMQ91229.1"/>
    <property type="molecule type" value="Genomic_DNA"/>
</dbReference>
<comment type="caution">
    <text evidence="2">The sequence shown here is derived from an EMBL/GenBank/DDBJ whole genome shotgun (WGS) entry which is preliminary data.</text>
</comment>
<dbReference type="Proteomes" id="UP000036403">
    <property type="component" value="Unassembled WGS sequence"/>
</dbReference>
<reference evidence="2 3" key="1">
    <citation type="submission" date="2015-04" db="EMBL/GenBank/DDBJ databases">
        <title>Lasius niger genome sequencing.</title>
        <authorList>
            <person name="Konorov E.A."/>
            <person name="Nikitin M.A."/>
            <person name="Kirill M.V."/>
            <person name="Chang P."/>
        </authorList>
    </citation>
    <scope>NUCLEOTIDE SEQUENCE [LARGE SCALE GENOMIC DNA]</scope>
    <source>
        <tissue evidence="2">Whole</tissue>
    </source>
</reference>
<keyword evidence="3" id="KW-1185">Reference proteome</keyword>
<evidence type="ECO:0000313" key="2">
    <source>
        <dbReference type="EMBL" id="KMQ91229.1"/>
    </source>
</evidence>